<dbReference type="STRING" id="446462.Amir_5630"/>
<sequence>MTVRVYVDAAQAQRVAVRASTPRRREIAAEIAAEARVEAPVRTGEYRDGIGVRSEGDRVFVEDSDPESIFKEYGTSDTPAHAVLTDAARQHGRYTGWKPK</sequence>
<name>C6WC58_ACTMD</name>
<dbReference type="Proteomes" id="UP000002213">
    <property type="component" value="Chromosome"/>
</dbReference>
<dbReference type="KEGG" id="ami:Amir_5630"/>
<evidence type="ECO:0000313" key="1">
    <source>
        <dbReference type="EMBL" id="ACU39446.1"/>
    </source>
</evidence>
<dbReference type="InterPro" id="IPR010064">
    <property type="entry name" value="HK97-gp10_tail"/>
</dbReference>
<dbReference type="HOGENOM" id="CLU_168949_0_0_11"/>
<dbReference type="OrthoDB" id="4471763at2"/>
<dbReference type="AlphaFoldDB" id="C6WC58"/>
<dbReference type="RefSeq" id="WP_015804331.1">
    <property type="nucleotide sequence ID" value="NC_013093.1"/>
</dbReference>
<proteinExistence type="predicted"/>
<dbReference type="EMBL" id="CP001630">
    <property type="protein sequence ID" value="ACU39446.1"/>
    <property type="molecule type" value="Genomic_DNA"/>
</dbReference>
<dbReference type="Pfam" id="PF04883">
    <property type="entry name" value="HK97-gp10_like"/>
    <property type="match status" value="1"/>
</dbReference>
<evidence type="ECO:0000313" key="2">
    <source>
        <dbReference type="Proteomes" id="UP000002213"/>
    </source>
</evidence>
<protein>
    <submittedName>
        <fullName evidence="1">Uncharacterized protein</fullName>
    </submittedName>
</protein>
<gene>
    <name evidence="1" type="ordered locus">Amir_5630</name>
</gene>
<organism evidence="1 2">
    <name type="scientific">Actinosynnema mirum (strain ATCC 29888 / DSM 43827 / JCM 3225 / NBRC 14064 / NCIMB 13271 / NRRL B-12336 / IMRU 3971 / 101)</name>
    <dbReference type="NCBI Taxonomy" id="446462"/>
    <lineage>
        <taxon>Bacteria</taxon>
        <taxon>Bacillati</taxon>
        <taxon>Actinomycetota</taxon>
        <taxon>Actinomycetes</taxon>
        <taxon>Pseudonocardiales</taxon>
        <taxon>Pseudonocardiaceae</taxon>
        <taxon>Actinosynnema</taxon>
    </lineage>
</organism>
<accession>C6WC58</accession>
<dbReference type="eggNOG" id="ENOG50347F1">
    <property type="taxonomic scope" value="Bacteria"/>
</dbReference>
<reference evidence="1 2" key="1">
    <citation type="journal article" date="2009" name="Stand. Genomic Sci.">
        <title>Complete genome sequence of Actinosynnema mirum type strain (101).</title>
        <authorList>
            <person name="Land M."/>
            <person name="Lapidus A."/>
            <person name="Mayilraj S."/>
            <person name="Chen F."/>
            <person name="Copeland A."/>
            <person name="Del Rio T.G."/>
            <person name="Nolan M."/>
            <person name="Lucas S."/>
            <person name="Tice H."/>
            <person name="Cheng J.F."/>
            <person name="Chertkov O."/>
            <person name="Bruce D."/>
            <person name="Goodwin L."/>
            <person name="Pitluck S."/>
            <person name="Rohde M."/>
            <person name="Goker M."/>
            <person name="Pati A."/>
            <person name="Ivanova N."/>
            <person name="Mavromatis K."/>
            <person name="Chen A."/>
            <person name="Palaniappan K."/>
            <person name="Hauser L."/>
            <person name="Chang Y.J."/>
            <person name="Jeffries C.C."/>
            <person name="Brettin T."/>
            <person name="Detter J.C."/>
            <person name="Han C."/>
            <person name="Chain P."/>
            <person name="Tindall B.J."/>
            <person name="Bristow J."/>
            <person name="Eisen J.A."/>
            <person name="Markowitz V."/>
            <person name="Hugenholtz P."/>
            <person name="Kyrpides N.C."/>
            <person name="Klenk H.P."/>
        </authorList>
    </citation>
    <scope>NUCLEOTIDE SEQUENCE [LARGE SCALE GENOMIC DNA]</scope>
    <source>
        <strain evidence="2">ATCC 29888 / DSM 43827 / JCM 3225 / NBRC 14064 / NCIMB 13271 / NRRL B-12336 / IMRU 3971 / 101</strain>
    </source>
</reference>
<keyword evidence="2" id="KW-1185">Reference proteome</keyword>